<reference evidence="2" key="1">
    <citation type="submission" date="2012-09" db="EMBL/GenBank/DDBJ databases">
        <authorList>
            <person name="Martin A.A."/>
        </authorList>
    </citation>
    <scope>NUCLEOTIDE SEQUENCE</scope>
</reference>
<dbReference type="AlphaFoldDB" id="A0A0K0D803"/>
<dbReference type="WBParaSite" id="ACAC_0000619801-mRNA-1">
    <property type="protein sequence ID" value="ACAC_0000619801-mRNA-1"/>
    <property type="gene ID" value="ACAC_0000619801"/>
</dbReference>
<feature type="compositionally biased region" description="Basic and acidic residues" evidence="1">
    <location>
        <begin position="1"/>
        <end position="11"/>
    </location>
</feature>
<keyword evidence="2" id="KW-1185">Reference proteome</keyword>
<name>A0A0K0D803_ANGCA</name>
<dbReference type="Proteomes" id="UP000035642">
    <property type="component" value="Unassembled WGS sequence"/>
</dbReference>
<evidence type="ECO:0000313" key="3">
    <source>
        <dbReference type="WBParaSite" id="ACAC_0000619801-mRNA-1"/>
    </source>
</evidence>
<sequence>MLPEVAERENGDGGSDVNGEVPTMTRENETVSSSETTTLFCGLDGVSSVVLNVYPRWLFRTMKIVVPFFPSNWS</sequence>
<proteinExistence type="predicted"/>
<feature type="region of interest" description="Disordered" evidence="1">
    <location>
        <begin position="1"/>
        <end position="35"/>
    </location>
</feature>
<accession>A0A0K0D803</accession>
<protein>
    <submittedName>
        <fullName evidence="3">Ig-like domain-containing protein</fullName>
    </submittedName>
</protein>
<organism evidence="2 3">
    <name type="scientific">Angiostrongylus cantonensis</name>
    <name type="common">Rat lungworm</name>
    <dbReference type="NCBI Taxonomy" id="6313"/>
    <lineage>
        <taxon>Eukaryota</taxon>
        <taxon>Metazoa</taxon>
        <taxon>Ecdysozoa</taxon>
        <taxon>Nematoda</taxon>
        <taxon>Chromadorea</taxon>
        <taxon>Rhabditida</taxon>
        <taxon>Rhabditina</taxon>
        <taxon>Rhabditomorpha</taxon>
        <taxon>Strongyloidea</taxon>
        <taxon>Metastrongylidae</taxon>
        <taxon>Angiostrongylus</taxon>
    </lineage>
</organism>
<evidence type="ECO:0000256" key="1">
    <source>
        <dbReference type="SAM" id="MobiDB-lite"/>
    </source>
</evidence>
<evidence type="ECO:0000313" key="2">
    <source>
        <dbReference type="Proteomes" id="UP000035642"/>
    </source>
</evidence>
<reference evidence="3" key="2">
    <citation type="submission" date="2017-02" db="UniProtKB">
        <authorList>
            <consortium name="WormBaseParasite"/>
        </authorList>
    </citation>
    <scope>IDENTIFICATION</scope>
</reference>